<keyword evidence="7" id="KW-1185">Reference proteome</keyword>
<keyword evidence="2" id="KW-0285">Flavoprotein</keyword>
<keyword evidence="3" id="KW-0274">FAD</keyword>
<name>A0A9W9TNB8_9EURO</name>
<dbReference type="Gene3D" id="3.50.50.60">
    <property type="entry name" value="FAD/NAD(P)-binding domain"/>
    <property type="match status" value="2"/>
</dbReference>
<gene>
    <name evidence="6" type="ORF">N7468_005822</name>
</gene>
<feature type="region of interest" description="Disordered" evidence="5">
    <location>
        <begin position="1"/>
        <end position="28"/>
    </location>
</feature>
<evidence type="ECO:0000256" key="5">
    <source>
        <dbReference type="SAM" id="MobiDB-lite"/>
    </source>
</evidence>
<evidence type="ECO:0000256" key="2">
    <source>
        <dbReference type="ARBA" id="ARBA00022630"/>
    </source>
</evidence>
<protein>
    <submittedName>
        <fullName evidence="6">Dimethylaniline monooxygenase (N-oxide forming)</fullName>
    </submittedName>
</protein>
<dbReference type="GeneID" id="83202421"/>
<dbReference type="RefSeq" id="XP_058330858.1">
    <property type="nucleotide sequence ID" value="XM_058475118.1"/>
</dbReference>
<evidence type="ECO:0000256" key="3">
    <source>
        <dbReference type="ARBA" id="ARBA00022827"/>
    </source>
</evidence>
<dbReference type="InterPro" id="IPR020946">
    <property type="entry name" value="Flavin_mOase-like"/>
</dbReference>
<comment type="similarity">
    <text evidence="1">Belongs to the FMO family.</text>
</comment>
<reference evidence="6" key="2">
    <citation type="journal article" date="2023" name="IMA Fungus">
        <title>Comparative genomic study of the Penicillium genus elucidates a diverse pangenome and 15 lateral gene transfer events.</title>
        <authorList>
            <person name="Petersen C."/>
            <person name="Sorensen T."/>
            <person name="Nielsen M.R."/>
            <person name="Sondergaard T.E."/>
            <person name="Sorensen J.L."/>
            <person name="Fitzpatrick D.A."/>
            <person name="Frisvad J.C."/>
            <person name="Nielsen K.L."/>
        </authorList>
    </citation>
    <scope>NUCLEOTIDE SEQUENCE</scope>
    <source>
        <strain evidence="6">IBT 19713</strain>
    </source>
</reference>
<evidence type="ECO:0000256" key="1">
    <source>
        <dbReference type="ARBA" id="ARBA00009183"/>
    </source>
</evidence>
<comment type="caution">
    <text evidence="6">The sequence shown here is derived from an EMBL/GenBank/DDBJ whole genome shotgun (WGS) entry which is preliminary data.</text>
</comment>
<evidence type="ECO:0000256" key="4">
    <source>
        <dbReference type="ARBA" id="ARBA00023002"/>
    </source>
</evidence>
<reference evidence="6" key="1">
    <citation type="submission" date="2022-11" db="EMBL/GenBank/DDBJ databases">
        <authorList>
            <person name="Petersen C."/>
        </authorList>
    </citation>
    <scope>NUCLEOTIDE SEQUENCE</scope>
    <source>
        <strain evidence="6">IBT 19713</strain>
    </source>
</reference>
<accession>A0A9W9TNB8</accession>
<evidence type="ECO:0000313" key="7">
    <source>
        <dbReference type="Proteomes" id="UP001150941"/>
    </source>
</evidence>
<dbReference type="InterPro" id="IPR050346">
    <property type="entry name" value="FMO-like"/>
</dbReference>
<dbReference type="OrthoDB" id="66881at2759"/>
<evidence type="ECO:0000313" key="6">
    <source>
        <dbReference type="EMBL" id="KAJ5232866.1"/>
    </source>
</evidence>
<dbReference type="PANTHER" id="PTHR23023">
    <property type="entry name" value="DIMETHYLANILINE MONOOXYGENASE"/>
    <property type="match status" value="1"/>
</dbReference>
<dbReference type="AlphaFoldDB" id="A0A9W9TNB8"/>
<dbReference type="Proteomes" id="UP001150941">
    <property type="component" value="Unassembled WGS sequence"/>
</dbReference>
<keyword evidence="6" id="KW-0503">Monooxygenase</keyword>
<dbReference type="SUPFAM" id="SSF51905">
    <property type="entry name" value="FAD/NAD(P)-binding domain"/>
    <property type="match status" value="2"/>
</dbReference>
<proteinExistence type="inferred from homology"/>
<dbReference type="GO" id="GO:0004499">
    <property type="term" value="F:N,N-dimethylaniline monooxygenase activity"/>
    <property type="evidence" value="ECO:0007669"/>
    <property type="project" value="InterPro"/>
</dbReference>
<dbReference type="GO" id="GO:0050660">
    <property type="term" value="F:flavin adenine dinucleotide binding"/>
    <property type="evidence" value="ECO:0007669"/>
    <property type="project" value="InterPro"/>
</dbReference>
<dbReference type="EMBL" id="JAPQKS010000004">
    <property type="protein sequence ID" value="KAJ5232866.1"/>
    <property type="molecule type" value="Genomic_DNA"/>
</dbReference>
<dbReference type="InterPro" id="IPR036188">
    <property type="entry name" value="FAD/NAD-bd_sf"/>
</dbReference>
<dbReference type="Pfam" id="PF00743">
    <property type="entry name" value="FMO-like"/>
    <property type="match status" value="2"/>
</dbReference>
<sequence length="416" mass="47979">MPGKKPPDVDPPLELPKSLPATTSPSSKQRYELTPIYEGLTFERFAYGPFVPHWVPKQYIEGYFPRHGADTALVTRTTVEDISKLQNKGHQHLPRWQLTLRRFNPSIHQDEWWNEEFDAVVLANGHYSVPFVPKVEGLEEYMKRYPGRVIHSKQFRSPSNYEDKKVIVIGNSASGKDISTFLNGHVAYPLYQSRKSPSRWDGDEPPSGISWKPIITKYHQSGEIEFADGSILADVDNVIYCTGYHPSFPFWNTGNNGRPIYSYEEGRINGSYLHTFVRNFHTLAIIGIPRVLTFRSMEYQAIAVARVWAGRNSVPLPPDEEQAKWESDRWDLVKRENRKFHDITWDNGETHDYLQALYNIAGLPQLYGAGRYPPVLNDETRWAINHLKKYPEPKKNEEHGGFILVDRAQKDSLHFI</sequence>
<organism evidence="6 7">
    <name type="scientific">Penicillium chermesinum</name>
    <dbReference type="NCBI Taxonomy" id="63820"/>
    <lineage>
        <taxon>Eukaryota</taxon>
        <taxon>Fungi</taxon>
        <taxon>Dikarya</taxon>
        <taxon>Ascomycota</taxon>
        <taxon>Pezizomycotina</taxon>
        <taxon>Eurotiomycetes</taxon>
        <taxon>Eurotiomycetidae</taxon>
        <taxon>Eurotiales</taxon>
        <taxon>Aspergillaceae</taxon>
        <taxon>Penicillium</taxon>
    </lineage>
</organism>
<keyword evidence="4" id="KW-0560">Oxidoreductase</keyword>
<dbReference type="GO" id="GO:0050661">
    <property type="term" value="F:NADP binding"/>
    <property type="evidence" value="ECO:0007669"/>
    <property type="project" value="InterPro"/>
</dbReference>